<dbReference type="Gene3D" id="3.40.630.30">
    <property type="match status" value="1"/>
</dbReference>
<dbReference type="GO" id="GO:0016747">
    <property type="term" value="F:acyltransferase activity, transferring groups other than amino-acyl groups"/>
    <property type="evidence" value="ECO:0007669"/>
    <property type="project" value="InterPro"/>
</dbReference>
<proteinExistence type="predicted"/>
<dbReference type="InterPro" id="IPR050680">
    <property type="entry name" value="YpeA/RimI_acetyltransf"/>
</dbReference>
<comment type="caution">
    <text evidence="4">The sequence shown here is derived from an EMBL/GenBank/DDBJ whole genome shotgun (WGS) entry which is preliminary data.</text>
</comment>
<dbReference type="OrthoDB" id="9803233at2"/>
<dbReference type="Proteomes" id="UP000280346">
    <property type="component" value="Unassembled WGS sequence"/>
</dbReference>
<reference evidence="4 5" key="1">
    <citation type="submission" date="2018-12" db="EMBL/GenBank/DDBJ databases">
        <authorList>
            <person name="Yang Y."/>
        </authorList>
    </citation>
    <scope>NUCLEOTIDE SEQUENCE [LARGE SCALE GENOMIC DNA]</scope>
    <source>
        <strain evidence="4 5">GSF71</strain>
    </source>
</reference>
<evidence type="ECO:0000256" key="2">
    <source>
        <dbReference type="ARBA" id="ARBA00023315"/>
    </source>
</evidence>
<dbReference type="CDD" id="cd04301">
    <property type="entry name" value="NAT_SF"/>
    <property type="match status" value="1"/>
</dbReference>
<evidence type="ECO:0000313" key="4">
    <source>
        <dbReference type="EMBL" id="RUQ72871.1"/>
    </source>
</evidence>
<gene>
    <name evidence="4" type="ORF">EJ913_09925</name>
</gene>
<feature type="domain" description="N-acetyltransferase" evidence="3">
    <location>
        <begin position="25"/>
        <end position="171"/>
    </location>
</feature>
<dbReference type="PROSITE" id="PS51186">
    <property type="entry name" value="GNAT"/>
    <property type="match status" value="1"/>
</dbReference>
<sequence>MRLPLSTPPTMRHEIDPVHCAATKIAFRPAVLTDIPVLMVIEELCFPTDRMTRRNFRYAISQAKGVVLVALVDGEVAGYGVVGFHARTRIGRLTSFALHPDHRGAGLGRRLLAALEDAATAHGCGSIRLEVRRDNAAAIGLYNGAGYALFGVYLNYYEDDMAALRLEKLLPPAPLAA</sequence>
<dbReference type="SUPFAM" id="SSF55729">
    <property type="entry name" value="Acyl-CoA N-acyltransferases (Nat)"/>
    <property type="match status" value="1"/>
</dbReference>
<dbReference type="AlphaFoldDB" id="A0A433JAG8"/>
<name>A0A433JAG8_9PROT</name>
<evidence type="ECO:0000256" key="1">
    <source>
        <dbReference type="ARBA" id="ARBA00022679"/>
    </source>
</evidence>
<dbReference type="EMBL" id="RZIJ01000006">
    <property type="protein sequence ID" value="RUQ72871.1"/>
    <property type="molecule type" value="Genomic_DNA"/>
</dbReference>
<keyword evidence="5" id="KW-1185">Reference proteome</keyword>
<evidence type="ECO:0000259" key="3">
    <source>
        <dbReference type="PROSITE" id="PS51186"/>
    </source>
</evidence>
<dbReference type="InterPro" id="IPR016181">
    <property type="entry name" value="Acyl_CoA_acyltransferase"/>
</dbReference>
<accession>A0A433JAG8</accession>
<dbReference type="InterPro" id="IPR000182">
    <property type="entry name" value="GNAT_dom"/>
</dbReference>
<keyword evidence="2" id="KW-0012">Acyltransferase</keyword>
<keyword evidence="1 4" id="KW-0808">Transferase</keyword>
<protein>
    <submittedName>
        <fullName evidence="4">GNAT family N-acetyltransferase</fullName>
    </submittedName>
</protein>
<dbReference type="PANTHER" id="PTHR43420">
    <property type="entry name" value="ACETYLTRANSFERASE"/>
    <property type="match status" value="1"/>
</dbReference>
<dbReference type="Pfam" id="PF00583">
    <property type="entry name" value="Acetyltransf_1"/>
    <property type="match status" value="1"/>
</dbReference>
<organism evidence="4 5">
    <name type="scientific">Azospirillum doebereinerae</name>
    <dbReference type="NCBI Taxonomy" id="92933"/>
    <lineage>
        <taxon>Bacteria</taxon>
        <taxon>Pseudomonadati</taxon>
        <taxon>Pseudomonadota</taxon>
        <taxon>Alphaproteobacteria</taxon>
        <taxon>Rhodospirillales</taxon>
        <taxon>Azospirillaceae</taxon>
        <taxon>Azospirillum</taxon>
    </lineage>
</organism>
<evidence type="ECO:0000313" key="5">
    <source>
        <dbReference type="Proteomes" id="UP000280346"/>
    </source>
</evidence>